<feature type="transmembrane region" description="Helical" evidence="2">
    <location>
        <begin position="6"/>
        <end position="26"/>
    </location>
</feature>
<accession>A0A9D3RNG4</accession>
<name>A0A9D3RNG4_ANGAN</name>
<evidence type="ECO:0000256" key="2">
    <source>
        <dbReference type="SAM" id="Phobius"/>
    </source>
</evidence>
<reference evidence="3" key="1">
    <citation type="submission" date="2021-01" db="EMBL/GenBank/DDBJ databases">
        <title>A chromosome-scale assembly of European eel, Anguilla anguilla.</title>
        <authorList>
            <person name="Henkel C."/>
            <person name="Jong-Raadsen S.A."/>
            <person name="Dufour S."/>
            <person name="Weltzien F.-A."/>
            <person name="Palstra A.P."/>
            <person name="Pelster B."/>
            <person name="Spaink H.P."/>
            <person name="Van Den Thillart G.E."/>
            <person name="Jansen H."/>
            <person name="Zahm M."/>
            <person name="Klopp C."/>
            <person name="Cedric C."/>
            <person name="Louis A."/>
            <person name="Berthelot C."/>
            <person name="Parey E."/>
            <person name="Roest Crollius H."/>
            <person name="Montfort J."/>
            <person name="Robinson-Rechavi M."/>
            <person name="Bucao C."/>
            <person name="Bouchez O."/>
            <person name="Gislard M."/>
            <person name="Lluch J."/>
            <person name="Milhes M."/>
            <person name="Lampietro C."/>
            <person name="Lopez Roques C."/>
            <person name="Donnadieu C."/>
            <person name="Braasch I."/>
            <person name="Desvignes T."/>
            <person name="Postlethwait J."/>
            <person name="Bobe J."/>
            <person name="Guiguen Y."/>
            <person name="Dirks R."/>
        </authorList>
    </citation>
    <scope>NUCLEOTIDE SEQUENCE</scope>
    <source>
        <strain evidence="3">Tag_6206</strain>
        <tissue evidence="3">Liver</tissue>
    </source>
</reference>
<dbReference type="AlphaFoldDB" id="A0A9D3RNG4"/>
<keyword evidence="2" id="KW-1133">Transmembrane helix</keyword>
<protein>
    <submittedName>
        <fullName evidence="3">Uncharacterized protein</fullName>
    </submittedName>
</protein>
<comment type="caution">
    <text evidence="3">The sequence shown here is derived from an EMBL/GenBank/DDBJ whole genome shotgun (WGS) entry which is preliminary data.</text>
</comment>
<keyword evidence="2" id="KW-0472">Membrane</keyword>
<dbReference type="EMBL" id="JAFIRN010000013">
    <property type="protein sequence ID" value="KAG5836775.1"/>
    <property type="molecule type" value="Genomic_DNA"/>
</dbReference>
<evidence type="ECO:0000256" key="1">
    <source>
        <dbReference type="SAM" id="MobiDB-lite"/>
    </source>
</evidence>
<evidence type="ECO:0000313" key="3">
    <source>
        <dbReference type="EMBL" id="KAG5836775.1"/>
    </source>
</evidence>
<keyword evidence="2" id="KW-0812">Transmembrane</keyword>
<organism evidence="3 4">
    <name type="scientific">Anguilla anguilla</name>
    <name type="common">European freshwater eel</name>
    <name type="synonym">Muraena anguilla</name>
    <dbReference type="NCBI Taxonomy" id="7936"/>
    <lineage>
        <taxon>Eukaryota</taxon>
        <taxon>Metazoa</taxon>
        <taxon>Chordata</taxon>
        <taxon>Craniata</taxon>
        <taxon>Vertebrata</taxon>
        <taxon>Euteleostomi</taxon>
        <taxon>Actinopterygii</taxon>
        <taxon>Neopterygii</taxon>
        <taxon>Teleostei</taxon>
        <taxon>Anguilliformes</taxon>
        <taxon>Anguillidae</taxon>
        <taxon>Anguilla</taxon>
    </lineage>
</organism>
<proteinExistence type="predicted"/>
<evidence type="ECO:0000313" key="4">
    <source>
        <dbReference type="Proteomes" id="UP001044222"/>
    </source>
</evidence>
<dbReference type="Proteomes" id="UP001044222">
    <property type="component" value="Chromosome 13"/>
</dbReference>
<keyword evidence="4" id="KW-1185">Reference proteome</keyword>
<sequence length="124" mass="13621">MPLRFRSFVPYTLPGVLALIGWWWYISRKKGRITSHDSEEGAVPGALGLLSSPGEGSNGTAERGPRRKPGRGRSRAQEEPPPGQEVTAEVHAPCARLARGRTSPPLFLFLCGSLETGRRRSRRT</sequence>
<feature type="region of interest" description="Disordered" evidence="1">
    <location>
        <begin position="35"/>
        <end position="91"/>
    </location>
</feature>
<feature type="compositionally biased region" description="Basic residues" evidence="1">
    <location>
        <begin position="65"/>
        <end position="74"/>
    </location>
</feature>
<gene>
    <name evidence="3" type="ORF">ANANG_G00232170</name>
</gene>